<evidence type="ECO:0000313" key="1">
    <source>
        <dbReference type="EMBL" id="GLX80772.1"/>
    </source>
</evidence>
<dbReference type="Gene3D" id="2.60.40.10">
    <property type="entry name" value="Immunoglobulins"/>
    <property type="match status" value="1"/>
</dbReference>
<evidence type="ECO:0000313" key="2">
    <source>
        <dbReference type="Proteomes" id="UP001157133"/>
    </source>
</evidence>
<keyword evidence="2" id="KW-1185">Reference proteome</keyword>
<proteinExistence type="predicted"/>
<dbReference type="Proteomes" id="UP001157133">
    <property type="component" value="Unassembled WGS sequence"/>
</dbReference>
<comment type="caution">
    <text evidence="1">The sequence shown here is derived from an EMBL/GenBank/DDBJ whole genome shotgun (WGS) entry which is preliminary data.</text>
</comment>
<protein>
    <submittedName>
        <fullName evidence="1">1,4-alpha-glucan-branching protein</fullName>
    </submittedName>
</protein>
<dbReference type="CDD" id="cd07184">
    <property type="entry name" value="E_set_Isoamylase_like_N"/>
    <property type="match status" value="1"/>
</dbReference>
<name>A0ABQ6GY42_9GAMM</name>
<dbReference type="InterPro" id="IPR014756">
    <property type="entry name" value="Ig_E-set"/>
</dbReference>
<dbReference type="InterPro" id="IPR013783">
    <property type="entry name" value="Ig-like_fold"/>
</dbReference>
<accession>A0ABQ6GY42</accession>
<sequence>MLKKKFFKSIDETEVTFEFAREDVTDVAIAGDFNEWQPQPMKFVKKDNVFRTRIRLPKNQDFNFRYLLNAQEWENDYAADAYIPNPFGTENSVVCTQPT</sequence>
<dbReference type="EMBL" id="BSSU01000001">
    <property type="protein sequence ID" value="GLX80772.1"/>
    <property type="molecule type" value="Genomic_DNA"/>
</dbReference>
<gene>
    <name evidence="1" type="ORF">theurythT_02240</name>
</gene>
<dbReference type="RefSeq" id="WP_284206087.1">
    <property type="nucleotide sequence ID" value="NZ_BSSU01000001.1"/>
</dbReference>
<dbReference type="SUPFAM" id="SSF81296">
    <property type="entry name" value="E set domains"/>
    <property type="match status" value="1"/>
</dbReference>
<reference evidence="1 2" key="1">
    <citation type="submission" date="2023-03" db="EMBL/GenBank/DDBJ databases">
        <title>Draft genome sequence of Thalassotalea eurytherma JCM 18482T.</title>
        <authorList>
            <person name="Sawabe T."/>
        </authorList>
    </citation>
    <scope>NUCLEOTIDE SEQUENCE [LARGE SCALE GENOMIC DNA]</scope>
    <source>
        <strain evidence="1 2">JCM 18482</strain>
    </source>
</reference>
<organism evidence="1 2">
    <name type="scientific">Thalassotalea eurytherma</name>
    <dbReference type="NCBI Taxonomy" id="1144278"/>
    <lineage>
        <taxon>Bacteria</taxon>
        <taxon>Pseudomonadati</taxon>
        <taxon>Pseudomonadota</taxon>
        <taxon>Gammaproteobacteria</taxon>
        <taxon>Alteromonadales</taxon>
        <taxon>Colwelliaceae</taxon>
        <taxon>Thalassotalea</taxon>
    </lineage>
</organism>